<dbReference type="EMBL" id="CM056811">
    <property type="protein sequence ID" value="KAJ8635418.1"/>
    <property type="molecule type" value="Genomic_DNA"/>
</dbReference>
<accession>A0ACC2LQF0</accession>
<organism evidence="1 2">
    <name type="scientific">Persea americana</name>
    <name type="common">Avocado</name>
    <dbReference type="NCBI Taxonomy" id="3435"/>
    <lineage>
        <taxon>Eukaryota</taxon>
        <taxon>Viridiplantae</taxon>
        <taxon>Streptophyta</taxon>
        <taxon>Embryophyta</taxon>
        <taxon>Tracheophyta</taxon>
        <taxon>Spermatophyta</taxon>
        <taxon>Magnoliopsida</taxon>
        <taxon>Magnoliidae</taxon>
        <taxon>Laurales</taxon>
        <taxon>Lauraceae</taxon>
        <taxon>Persea</taxon>
    </lineage>
</organism>
<evidence type="ECO:0000313" key="2">
    <source>
        <dbReference type="Proteomes" id="UP001234297"/>
    </source>
</evidence>
<reference evidence="1 2" key="1">
    <citation type="journal article" date="2022" name="Hortic Res">
        <title>A haplotype resolved chromosomal level avocado genome allows analysis of novel avocado genes.</title>
        <authorList>
            <person name="Nath O."/>
            <person name="Fletcher S.J."/>
            <person name="Hayward A."/>
            <person name="Shaw L.M."/>
            <person name="Masouleh A.K."/>
            <person name="Furtado A."/>
            <person name="Henry R.J."/>
            <person name="Mitter N."/>
        </authorList>
    </citation>
    <scope>NUCLEOTIDE SEQUENCE [LARGE SCALE GENOMIC DNA]</scope>
    <source>
        <strain evidence="2">cv. Hass</strain>
    </source>
</reference>
<protein>
    <submittedName>
        <fullName evidence="1">Uncharacterized protein</fullName>
    </submittedName>
</protein>
<name>A0ACC2LQF0_PERAE</name>
<keyword evidence="2" id="KW-1185">Reference proteome</keyword>
<sequence length="68" mass="6934">MGLFASHVDDSGEDDPVQGVDERGKNCNGGALEVANQSSAGVESLDGVGIKGIEGISNEGDEQDKDDV</sequence>
<gene>
    <name evidence="1" type="ORF">MRB53_009685</name>
</gene>
<comment type="caution">
    <text evidence="1">The sequence shown here is derived from an EMBL/GenBank/DDBJ whole genome shotgun (WGS) entry which is preliminary data.</text>
</comment>
<proteinExistence type="predicted"/>
<dbReference type="Proteomes" id="UP001234297">
    <property type="component" value="Chromosome 3"/>
</dbReference>
<evidence type="ECO:0000313" key="1">
    <source>
        <dbReference type="EMBL" id="KAJ8635418.1"/>
    </source>
</evidence>